<evidence type="ECO:0008006" key="3">
    <source>
        <dbReference type="Google" id="ProtNLM"/>
    </source>
</evidence>
<dbReference type="EMBL" id="JBHRTP010000018">
    <property type="protein sequence ID" value="MFC3107641.1"/>
    <property type="molecule type" value="Genomic_DNA"/>
</dbReference>
<gene>
    <name evidence="1" type="ORF">ACFOFO_06665</name>
</gene>
<sequence>MTPTQTRHLRVNRARDEGVRWLLETLNRQGKKLGTWAELQPDNTLLLRWDNLDHRHSLRADQKPPARG</sequence>
<evidence type="ECO:0000313" key="1">
    <source>
        <dbReference type="EMBL" id="MFC3107641.1"/>
    </source>
</evidence>
<keyword evidence="2" id="KW-1185">Reference proteome</keyword>
<organism evidence="1 2">
    <name type="scientific">Undibacterium arcticum</name>
    <dbReference type="NCBI Taxonomy" id="1762892"/>
    <lineage>
        <taxon>Bacteria</taxon>
        <taxon>Pseudomonadati</taxon>
        <taxon>Pseudomonadota</taxon>
        <taxon>Betaproteobacteria</taxon>
        <taxon>Burkholderiales</taxon>
        <taxon>Oxalobacteraceae</taxon>
        <taxon>Undibacterium</taxon>
    </lineage>
</organism>
<dbReference type="Proteomes" id="UP001595530">
    <property type="component" value="Unassembled WGS sequence"/>
</dbReference>
<accession>A0ABV7F1S6</accession>
<proteinExistence type="predicted"/>
<evidence type="ECO:0000313" key="2">
    <source>
        <dbReference type="Proteomes" id="UP001595530"/>
    </source>
</evidence>
<comment type="caution">
    <text evidence="1">The sequence shown here is derived from an EMBL/GenBank/DDBJ whole genome shotgun (WGS) entry which is preliminary data.</text>
</comment>
<protein>
    <recommendedName>
        <fullName evidence="3">Transposase</fullName>
    </recommendedName>
</protein>
<dbReference type="RefSeq" id="WP_390321635.1">
    <property type="nucleotide sequence ID" value="NZ_JBHSUQ010000001.1"/>
</dbReference>
<name>A0ABV7F1S6_9BURK</name>
<reference evidence="2" key="1">
    <citation type="journal article" date="2019" name="Int. J. Syst. Evol. Microbiol.">
        <title>The Global Catalogue of Microorganisms (GCM) 10K type strain sequencing project: providing services to taxonomists for standard genome sequencing and annotation.</title>
        <authorList>
            <consortium name="The Broad Institute Genomics Platform"/>
            <consortium name="The Broad Institute Genome Sequencing Center for Infectious Disease"/>
            <person name="Wu L."/>
            <person name="Ma J."/>
        </authorList>
    </citation>
    <scope>NUCLEOTIDE SEQUENCE [LARGE SCALE GENOMIC DNA]</scope>
    <source>
        <strain evidence="2">KCTC 42986</strain>
    </source>
</reference>